<feature type="domain" description="CCZ1/INTU/HSP4 first Longin" evidence="3">
    <location>
        <begin position="15"/>
        <end position="167"/>
    </location>
</feature>
<feature type="compositionally biased region" description="Polar residues" evidence="2">
    <location>
        <begin position="393"/>
        <end position="403"/>
    </location>
</feature>
<dbReference type="PANTHER" id="PTHR13056">
    <property type="entry name" value="VACUOLAR FUSION PROTEIN CCZ1 HOMOLOG-RELATED"/>
    <property type="match status" value="1"/>
</dbReference>
<dbReference type="GO" id="GO:0035658">
    <property type="term" value="C:Mon1-Ccz1 complex"/>
    <property type="evidence" value="ECO:0007669"/>
    <property type="project" value="InterPro"/>
</dbReference>
<organism evidence="4 5">
    <name type="scientific">Aspergillus wentii DTO 134E9</name>
    <dbReference type="NCBI Taxonomy" id="1073089"/>
    <lineage>
        <taxon>Eukaryota</taxon>
        <taxon>Fungi</taxon>
        <taxon>Dikarya</taxon>
        <taxon>Ascomycota</taxon>
        <taxon>Pezizomycotina</taxon>
        <taxon>Eurotiomycetes</taxon>
        <taxon>Eurotiomycetidae</taxon>
        <taxon>Eurotiales</taxon>
        <taxon>Aspergillaceae</taxon>
        <taxon>Aspergillus</taxon>
        <taxon>Aspergillus subgen. Cremei</taxon>
    </lineage>
</organism>
<keyword evidence="5" id="KW-1185">Reference proteome</keyword>
<evidence type="ECO:0000313" key="4">
    <source>
        <dbReference type="EMBL" id="OJJ36719.1"/>
    </source>
</evidence>
<evidence type="ECO:0000256" key="1">
    <source>
        <dbReference type="ARBA" id="ARBA00005352"/>
    </source>
</evidence>
<dbReference type="InterPro" id="IPR013176">
    <property type="entry name" value="Ccz1"/>
</dbReference>
<dbReference type="PANTHER" id="PTHR13056:SF0">
    <property type="entry name" value="VACUOLAR FUSION PROTEIN CCZ1 HOMOLOG-RELATED"/>
    <property type="match status" value="1"/>
</dbReference>
<dbReference type="STRING" id="1073089.A0A1L9RP51"/>
<dbReference type="EMBL" id="KV878211">
    <property type="protein sequence ID" value="OJJ36719.1"/>
    <property type="molecule type" value="Genomic_DNA"/>
</dbReference>
<feature type="region of interest" description="Disordered" evidence="2">
    <location>
        <begin position="449"/>
        <end position="525"/>
    </location>
</feature>
<dbReference type="GeneID" id="63750713"/>
<protein>
    <recommendedName>
        <fullName evidence="3">CCZ1/INTU/HSP4 first Longin domain-containing protein</fullName>
    </recommendedName>
</protein>
<reference evidence="5" key="1">
    <citation type="journal article" date="2017" name="Genome Biol.">
        <title>Comparative genomics reveals high biological diversity and specific adaptations in the industrially and medically important fungal genus Aspergillus.</title>
        <authorList>
            <person name="de Vries R.P."/>
            <person name="Riley R."/>
            <person name="Wiebenga A."/>
            <person name="Aguilar-Osorio G."/>
            <person name="Amillis S."/>
            <person name="Uchima C.A."/>
            <person name="Anderluh G."/>
            <person name="Asadollahi M."/>
            <person name="Askin M."/>
            <person name="Barry K."/>
            <person name="Battaglia E."/>
            <person name="Bayram O."/>
            <person name="Benocci T."/>
            <person name="Braus-Stromeyer S.A."/>
            <person name="Caldana C."/>
            <person name="Canovas D."/>
            <person name="Cerqueira G.C."/>
            <person name="Chen F."/>
            <person name="Chen W."/>
            <person name="Choi C."/>
            <person name="Clum A."/>
            <person name="Dos Santos R.A."/>
            <person name="Damasio A.R."/>
            <person name="Diallinas G."/>
            <person name="Emri T."/>
            <person name="Fekete E."/>
            <person name="Flipphi M."/>
            <person name="Freyberg S."/>
            <person name="Gallo A."/>
            <person name="Gournas C."/>
            <person name="Habgood R."/>
            <person name="Hainaut M."/>
            <person name="Harispe M.L."/>
            <person name="Henrissat B."/>
            <person name="Hilden K.S."/>
            <person name="Hope R."/>
            <person name="Hossain A."/>
            <person name="Karabika E."/>
            <person name="Karaffa L."/>
            <person name="Karanyi Z."/>
            <person name="Krasevec N."/>
            <person name="Kuo A."/>
            <person name="Kusch H."/>
            <person name="LaButti K."/>
            <person name="Lagendijk E.L."/>
            <person name="Lapidus A."/>
            <person name="Levasseur A."/>
            <person name="Lindquist E."/>
            <person name="Lipzen A."/>
            <person name="Logrieco A.F."/>
            <person name="MacCabe A."/>
            <person name="Maekelae M.R."/>
            <person name="Malavazi I."/>
            <person name="Melin P."/>
            <person name="Meyer V."/>
            <person name="Mielnichuk N."/>
            <person name="Miskei M."/>
            <person name="Molnar A.P."/>
            <person name="Mule G."/>
            <person name="Ngan C.Y."/>
            <person name="Orejas M."/>
            <person name="Orosz E."/>
            <person name="Ouedraogo J.P."/>
            <person name="Overkamp K.M."/>
            <person name="Park H.-S."/>
            <person name="Perrone G."/>
            <person name="Piumi F."/>
            <person name="Punt P.J."/>
            <person name="Ram A.F."/>
            <person name="Ramon A."/>
            <person name="Rauscher S."/>
            <person name="Record E."/>
            <person name="Riano-Pachon D.M."/>
            <person name="Robert V."/>
            <person name="Roehrig J."/>
            <person name="Ruller R."/>
            <person name="Salamov A."/>
            <person name="Salih N.S."/>
            <person name="Samson R.A."/>
            <person name="Sandor E."/>
            <person name="Sanguinetti M."/>
            <person name="Schuetze T."/>
            <person name="Sepcic K."/>
            <person name="Shelest E."/>
            <person name="Sherlock G."/>
            <person name="Sophianopoulou V."/>
            <person name="Squina F.M."/>
            <person name="Sun H."/>
            <person name="Susca A."/>
            <person name="Todd R.B."/>
            <person name="Tsang A."/>
            <person name="Unkles S.E."/>
            <person name="van de Wiele N."/>
            <person name="van Rossen-Uffink D."/>
            <person name="Oliveira J.V."/>
            <person name="Vesth T.C."/>
            <person name="Visser J."/>
            <person name="Yu J.-H."/>
            <person name="Zhou M."/>
            <person name="Andersen M.R."/>
            <person name="Archer D.B."/>
            <person name="Baker S.E."/>
            <person name="Benoit I."/>
            <person name="Brakhage A.A."/>
            <person name="Braus G.H."/>
            <person name="Fischer R."/>
            <person name="Frisvad J.C."/>
            <person name="Goldman G.H."/>
            <person name="Houbraken J."/>
            <person name="Oakley B."/>
            <person name="Pocsi I."/>
            <person name="Scazzocchio C."/>
            <person name="Seiboth B."/>
            <person name="vanKuyk P.A."/>
            <person name="Wortman J."/>
            <person name="Dyer P.S."/>
            <person name="Grigoriev I.V."/>
        </authorList>
    </citation>
    <scope>NUCLEOTIDE SEQUENCE [LARGE SCALE GENOMIC DNA]</scope>
    <source>
        <strain evidence="5">DTO 134E9</strain>
    </source>
</reference>
<name>A0A1L9RP51_ASPWE</name>
<dbReference type="InterPro" id="IPR043987">
    <property type="entry name" value="CCZ1/INTU/HSP4_longin_1"/>
</dbReference>
<comment type="similarity">
    <text evidence="1">Belongs to the CCZ1 family.</text>
</comment>
<proteinExistence type="inferred from homology"/>
<gene>
    <name evidence="4" type="ORF">ASPWEDRAFT_38331</name>
</gene>
<dbReference type="OrthoDB" id="240546at2759"/>
<feature type="compositionally biased region" description="Basic residues" evidence="2">
    <location>
        <begin position="331"/>
        <end position="345"/>
    </location>
</feature>
<evidence type="ECO:0000256" key="2">
    <source>
        <dbReference type="SAM" id="MobiDB-lite"/>
    </source>
</evidence>
<dbReference type="AlphaFoldDB" id="A0A1L9RP51"/>
<dbReference type="RefSeq" id="XP_040690395.1">
    <property type="nucleotide sequence ID" value="XM_040834865.1"/>
</dbReference>
<feature type="compositionally biased region" description="Polar residues" evidence="2">
    <location>
        <begin position="349"/>
        <end position="363"/>
    </location>
</feature>
<dbReference type="VEuPathDB" id="FungiDB:ASPWEDRAFT_38331"/>
<sequence>MPESDFASVVPAQLSFLAIYNPLLGPTDETLNDQVVFYTSRSNRLRRIEGSAAENDDDEYKDEWNRRLRQIGLAQGMVNFARNFSGGKAVDYVETDRSRVILHELEKNWWILASIDLTRLPAESTGGSSAQRDVADTPSFQYSSREMCPPHLLIQQLRRAYSIFLLHHDFTLEEFYQRVGRLTFCGLLERFWERFAWSWEVLLSGNPAVDMYNGIKLSAGGELGIGVGEEEWGSGEREVLEDFVFRTEGLVDLVVSRFGDPATNIEDPNKTEDDELLWLGSDGFPRPSDGVIFSGVGAIERSSLVRVSQWMEWIYRNGDDAYGVSRDPKSPRRQRQRKKRQRGRLSSKDANTSSRPASDSQVPTPDRNFSPGIPRPLVMGTSQPPQIIDGKDSAQTSGESSPAPSERGSDWSGFGTETFMKYLTLGYGSSWSLSSGTPSPHPRVAALKEEGAPSVSQQYTSSTDTKQPNEGDASQTQDTKEDIKPKIHNTGKFIIGLRNDQGKPKDHSTRDNSTVKDPQSSPSDGIVQRTLHVRVVPSDENTTGSKKLQAVVYVHQPFIFTFLFDTETPSLAEPSLYNDIQHQLAPLQKSLSNSTSPANAAQRISMSENTFDSNKRFSIKNQPVYDLVYDPSNLTIRSSIPNIPDPAANAGDPNAPPPWSRVESLNIHHRLLSTYAETRSRPLELERTCKTNRGWWVVWVRLSEPPTTDKDITDDEVPTDMNSPAPQEAFVIRRASDHVPAASHSRNGSGARFLRDLGGASPRLQASRADMGPGKLVEGLGLDARRYIEGLLRLNQ</sequence>
<evidence type="ECO:0000259" key="3">
    <source>
        <dbReference type="Pfam" id="PF19031"/>
    </source>
</evidence>
<feature type="region of interest" description="Disordered" evidence="2">
    <location>
        <begin position="321"/>
        <end position="413"/>
    </location>
</feature>
<evidence type="ECO:0000313" key="5">
    <source>
        <dbReference type="Proteomes" id="UP000184383"/>
    </source>
</evidence>
<accession>A0A1L9RP51</accession>
<dbReference type="Pfam" id="PF19031">
    <property type="entry name" value="Intu_longin_1"/>
    <property type="match status" value="1"/>
</dbReference>
<dbReference type="Proteomes" id="UP000184383">
    <property type="component" value="Unassembled WGS sequence"/>
</dbReference>
<feature type="compositionally biased region" description="Polar residues" evidence="2">
    <location>
        <begin position="454"/>
        <end position="477"/>
    </location>
</feature>
<feature type="compositionally biased region" description="Basic and acidic residues" evidence="2">
    <location>
        <begin position="500"/>
        <end position="514"/>
    </location>
</feature>
<dbReference type="GO" id="GO:0016192">
    <property type="term" value="P:vesicle-mediated transport"/>
    <property type="evidence" value="ECO:0007669"/>
    <property type="project" value="InterPro"/>
</dbReference>